<keyword evidence="4" id="KW-0677">Repeat</keyword>
<feature type="binding site" evidence="10">
    <location>
        <position position="267"/>
    </location>
    <ligand>
        <name>Ca(2+)</name>
        <dbReference type="ChEBI" id="CHEBI:29108"/>
        <label>2</label>
    </ligand>
</feature>
<dbReference type="GO" id="GO:0004222">
    <property type="term" value="F:metalloendopeptidase activity"/>
    <property type="evidence" value="ECO:0007669"/>
    <property type="project" value="InterPro"/>
</dbReference>
<feature type="repeat" description="Hemopexin" evidence="11">
    <location>
        <begin position="523"/>
        <end position="569"/>
    </location>
</feature>
<evidence type="ECO:0000256" key="8">
    <source>
        <dbReference type="ARBA" id="ARBA00023145"/>
    </source>
</evidence>
<protein>
    <submittedName>
        <fullName evidence="15">Matrix metalloproteinase-2-like</fullName>
    </submittedName>
</protein>
<dbReference type="EMBL" id="IACT01004823">
    <property type="protein sequence ID" value="LAC23998.1"/>
    <property type="molecule type" value="mRNA"/>
</dbReference>
<feature type="binding site" evidence="10">
    <location>
        <position position="435"/>
    </location>
    <ligand>
        <name>Ca(2+)</name>
        <dbReference type="ChEBI" id="CHEBI:29108"/>
        <label>4</label>
    </ligand>
</feature>
<evidence type="ECO:0000256" key="2">
    <source>
        <dbReference type="ARBA" id="ARBA00022670"/>
    </source>
</evidence>
<accession>A0A6A7FZF8</accession>
<feature type="active site" evidence="9">
    <location>
        <position position="301"/>
    </location>
</feature>
<dbReference type="GO" id="GO:0005615">
    <property type="term" value="C:extracellular space"/>
    <property type="evidence" value="ECO:0007669"/>
    <property type="project" value="TreeGrafter"/>
</dbReference>
<evidence type="ECO:0000256" key="11">
    <source>
        <dbReference type="PROSITE-ProRule" id="PRU01011"/>
    </source>
</evidence>
<dbReference type="InterPro" id="IPR001818">
    <property type="entry name" value="Pept_M10_metallopeptidase"/>
</dbReference>
<evidence type="ECO:0000256" key="13">
    <source>
        <dbReference type="SAM" id="Phobius"/>
    </source>
</evidence>
<evidence type="ECO:0000256" key="10">
    <source>
        <dbReference type="PIRSR" id="PIRSR621190-2"/>
    </source>
</evidence>
<dbReference type="CDD" id="cd00094">
    <property type="entry name" value="HX"/>
    <property type="match status" value="1"/>
</dbReference>
<keyword evidence="2" id="KW-0645">Protease</keyword>
<dbReference type="SMART" id="SM00120">
    <property type="entry name" value="HX"/>
    <property type="match status" value="4"/>
</dbReference>
<proteinExistence type="evidence at transcript level"/>
<keyword evidence="3 10" id="KW-0479">Metal-binding</keyword>
<feature type="binding site" evidence="10">
    <location>
        <position position="253"/>
    </location>
    <ligand>
        <name>Ca(2+)</name>
        <dbReference type="ChEBI" id="CHEBI:29108"/>
        <label>3</label>
    </ligand>
</feature>
<keyword evidence="10" id="KW-0106">Calcium</keyword>
<sequence>MYMLCHVLHFYIISTCLTFRKIILLCQLVYFVSFTQNTIYFIDAKLATPIIVNKFNNDDFFQILNITESNISQYYDGNVSSNLSKILRYDFSTANFSITNLTKSTETASLGPYSVKVQNGSAQKVQNGSAQKVQNGSAQKVQNGSAETTRSSYRFCGVPDDLPRNLSMHNRVKRYSLEGSKWPTLSIKWAVVQNSNSRKISENEIILNLDQAFKLWSDVSKLQFIRVHPERTDIDISIGFYTEWHNDQYPFDGPGQTLAHAFYPGSGGDVHFDDSEDFLEHSKAIASDGEGTSFLVTAAHELGHALGLHHSNAPTALMAPYYQSYPKIFTLPEDDVNAIRSLYGTSDSSSRPVTYRPPRRTTTISTTTKRTIITPRATTRRRNHHIPTRPTTRYTTKHTPTTTIRPAKPFEGRRPSCVPKSTNLDIPDGCSTSFDAVTVFRREIFFFKDKYMWRVPKMSDNYPIEFDRLFKKTSDLSHVDAAYEEANTDTIVLFSGQMYYKITIAASGQFVEKGYLEDLGINATRVDAAMVWGHNGHVYIFSGNLYWRLEHNGRAGLDYPRNMGVWRGVPHNINAAVTVKTKTYFFSGRVYWPFDNLKMRVEGPPRLASSFWLDCPYHIERERQSCSSGSFKISCITLTISAFMIIIMLNYIN</sequence>
<dbReference type="PANTHER" id="PTHR10201:SF308">
    <property type="entry name" value="MATRIX METALLOPROTEINASE 2"/>
    <property type="match status" value="1"/>
</dbReference>
<evidence type="ECO:0000256" key="5">
    <source>
        <dbReference type="ARBA" id="ARBA00022801"/>
    </source>
</evidence>
<dbReference type="GO" id="GO:0008270">
    <property type="term" value="F:zinc ion binding"/>
    <property type="evidence" value="ECO:0007669"/>
    <property type="project" value="InterPro"/>
</dbReference>
<dbReference type="SUPFAM" id="SSF55486">
    <property type="entry name" value="Metalloproteases ('zincins'), catalytic domain"/>
    <property type="match status" value="1"/>
</dbReference>
<dbReference type="Gene3D" id="2.110.10.10">
    <property type="entry name" value="Hemopexin-like domain"/>
    <property type="match status" value="1"/>
</dbReference>
<evidence type="ECO:0000256" key="12">
    <source>
        <dbReference type="SAM" id="MobiDB-lite"/>
    </source>
</evidence>
<comment type="cofactor">
    <cofactor evidence="10">
        <name>Zn(2+)</name>
        <dbReference type="ChEBI" id="CHEBI:29105"/>
    </cofactor>
    <text evidence="10">Binds 2 Zn(2+) ions per subunit.</text>
</comment>
<dbReference type="PRINTS" id="PR00138">
    <property type="entry name" value="MATRIXIN"/>
</dbReference>
<evidence type="ECO:0000256" key="1">
    <source>
        <dbReference type="ARBA" id="ARBA00010370"/>
    </source>
</evidence>
<dbReference type="InterPro" id="IPR006026">
    <property type="entry name" value="Peptidase_Metallo"/>
</dbReference>
<keyword evidence="6 10" id="KW-0862">Zinc</keyword>
<keyword evidence="13" id="KW-0472">Membrane</keyword>
<feature type="binding site" evidence="10">
    <location>
        <position position="318"/>
    </location>
    <ligand>
        <name>Zn(2+)</name>
        <dbReference type="ChEBI" id="CHEBI:29105"/>
        <label>2</label>
        <note>catalytic</note>
    </ligand>
</feature>
<feature type="binding site" evidence="10">
    <location>
        <position position="300"/>
    </location>
    <ligand>
        <name>Zn(2+)</name>
        <dbReference type="ChEBI" id="CHEBI:29105"/>
        <label>2</label>
        <note>catalytic</note>
    </ligand>
</feature>
<evidence type="ECO:0000313" key="15">
    <source>
        <dbReference type="EMBL" id="LAC23998.1"/>
    </source>
</evidence>
<feature type="transmembrane region" description="Helical" evidence="13">
    <location>
        <begin position="631"/>
        <end position="652"/>
    </location>
</feature>
<dbReference type="InterPro" id="IPR021190">
    <property type="entry name" value="Pept_M10A"/>
</dbReference>
<dbReference type="PANTHER" id="PTHR10201">
    <property type="entry name" value="MATRIX METALLOPROTEINASE"/>
    <property type="match status" value="1"/>
</dbReference>
<evidence type="ECO:0000256" key="4">
    <source>
        <dbReference type="ARBA" id="ARBA00022737"/>
    </source>
</evidence>
<evidence type="ECO:0000259" key="14">
    <source>
        <dbReference type="SMART" id="SM00235"/>
    </source>
</evidence>
<dbReference type="InterPro" id="IPR033739">
    <property type="entry name" value="M10A_MMP"/>
</dbReference>
<feature type="binding site" evidence="10">
    <location>
        <position position="310"/>
    </location>
    <ligand>
        <name>Zn(2+)</name>
        <dbReference type="ChEBI" id="CHEBI:29105"/>
        <label>2</label>
        <note>catalytic</note>
    </ligand>
</feature>
<dbReference type="CDD" id="cd04278">
    <property type="entry name" value="ZnMc_MMP"/>
    <property type="match status" value="1"/>
</dbReference>
<comment type="similarity">
    <text evidence="1">Belongs to the peptidase M10A family.</text>
</comment>
<feature type="binding site" evidence="10">
    <location>
        <position position="273"/>
    </location>
    <ligand>
        <name>Ca(2+)</name>
        <dbReference type="ChEBI" id="CHEBI:29108"/>
        <label>3</label>
    </ligand>
</feature>
<dbReference type="InterPro" id="IPR024079">
    <property type="entry name" value="MetalloPept_cat_dom_sf"/>
</dbReference>
<feature type="compositionally biased region" description="Low complexity" evidence="12">
    <location>
        <begin position="388"/>
        <end position="406"/>
    </location>
</feature>
<dbReference type="Pfam" id="PF00413">
    <property type="entry name" value="Peptidase_M10"/>
    <property type="match status" value="1"/>
</dbReference>
<feature type="binding site" evidence="10">
    <location>
        <position position="529"/>
    </location>
    <ligand>
        <name>Ca(2+)</name>
        <dbReference type="ChEBI" id="CHEBI:29108"/>
        <label>5</label>
    </ligand>
</feature>
<comment type="cofactor">
    <cofactor evidence="10">
        <name>Ca(2+)</name>
        <dbReference type="ChEBI" id="CHEBI:29108"/>
    </cofactor>
    <text evidence="10">Can bind about 5 Ca(2+) ions per subunit.</text>
</comment>
<evidence type="ECO:0000256" key="9">
    <source>
        <dbReference type="PIRSR" id="PIRSR621190-1"/>
    </source>
</evidence>
<feature type="binding site" evidence="10">
    <location>
        <position position="252"/>
    </location>
    <ligand>
        <name>Ca(2+)</name>
        <dbReference type="ChEBI" id="CHEBI:29108"/>
        <label>3</label>
    </ligand>
</feature>
<dbReference type="AlphaFoldDB" id="A0A6A7FZF8"/>
<feature type="binding site" evidence="10">
    <location>
        <position position="269"/>
    </location>
    <ligand>
        <name>Ca(2+)</name>
        <dbReference type="ChEBI" id="CHEBI:29108"/>
        <label>2</label>
    </ligand>
</feature>
<dbReference type="Pfam" id="PF00045">
    <property type="entry name" value="Hemopexin"/>
    <property type="match status" value="2"/>
</dbReference>
<evidence type="ECO:0000256" key="6">
    <source>
        <dbReference type="ARBA" id="ARBA00022833"/>
    </source>
</evidence>
<dbReference type="GO" id="GO:0030198">
    <property type="term" value="P:extracellular matrix organization"/>
    <property type="evidence" value="ECO:0007669"/>
    <property type="project" value="TreeGrafter"/>
</dbReference>
<feature type="domain" description="Peptidase metallopeptidase" evidence="14">
    <location>
        <begin position="178"/>
        <end position="345"/>
    </location>
</feature>
<dbReference type="GO" id="GO:0031012">
    <property type="term" value="C:extracellular matrix"/>
    <property type="evidence" value="ECO:0007669"/>
    <property type="project" value="InterPro"/>
</dbReference>
<keyword evidence="7" id="KW-0482">Metalloprotease</keyword>
<evidence type="ECO:0000256" key="7">
    <source>
        <dbReference type="ARBA" id="ARBA00023049"/>
    </source>
</evidence>
<feature type="binding site" evidence="10">
    <location>
        <position position="480"/>
    </location>
    <ligand>
        <name>Ca(2+)</name>
        <dbReference type="ChEBI" id="CHEBI:29108"/>
        <label>4</label>
    </ligand>
</feature>
<feature type="binding site" evidence="10">
    <location>
        <position position="245"/>
    </location>
    <ligand>
        <name>Zn(2+)</name>
        <dbReference type="ChEBI" id="CHEBI:29105"/>
        <label>1</label>
    </ligand>
</feature>
<dbReference type="SMART" id="SM00235">
    <property type="entry name" value="ZnMc"/>
    <property type="match status" value="1"/>
</dbReference>
<dbReference type="InterPro" id="IPR000585">
    <property type="entry name" value="Hemopexin-like_dom"/>
</dbReference>
<feature type="binding site" evidence="10">
    <location>
        <position position="276"/>
    </location>
    <ligand>
        <name>Ca(2+)</name>
        <dbReference type="ChEBI" id="CHEBI:29108"/>
        <label>3</label>
    </ligand>
</feature>
<dbReference type="InterPro" id="IPR036375">
    <property type="entry name" value="Hemopexin-like_dom_sf"/>
</dbReference>
<feature type="binding site" evidence="10">
    <location>
        <position position="276"/>
    </location>
    <ligand>
        <name>Ca(2+)</name>
        <dbReference type="ChEBI" id="CHEBI:29108"/>
        <label>1</label>
    </ligand>
</feature>
<feature type="region of interest" description="Disordered" evidence="12">
    <location>
        <begin position="386"/>
        <end position="415"/>
    </location>
</feature>
<dbReference type="Gene3D" id="3.40.390.10">
    <property type="entry name" value="Collagenase (Catalytic Domain)"/>
    <property type="match status" value="1"/>
</dbReference>
<dbReference type="InterPro" id="IPR018487">
    <property type="entry name" value="Hemopexin-like_repeat"/>
</dbReference>
<feature type="repeat" description="Hemopexin" evidence="11">
    <location>
        <begin position="570"/>
        <end position="615"/>
    </location>
</feature>
<evidence type="ECO:0000256" key="3">
    <source>
        <dbReference type="ARBA" id="ARBA00022723"/>
    </source>
</evidence>
<dbReference type="GO" id="GO:0006508">
    <property type="term" value="P:proteolysis"/>
    <property type="evidence" value="ECO:0007669"/>
    <property type="project" value="UniProtKB-KW"/>
</dbReference>
<keyword evidence="13" id="KW-0812">Transmembrane</keyword>
<feature type="binding site" evidence="10">
    <location>
        <position position="482"/>
    </location>
    <ligand>
        <name>Ca(2+)</name>
        <dbReference type="ChEBI" id="CHEBI:29108"/>
        <label>5</label>
    </ligand>
</feature>
<dbReference type="GO" id="GO:0030574">
    <property type="term" value="P:collagen catabolic process"/>
    <property type="evidence" value="ECO:0007669"/>
    <property type="project" value="TreeGrafter"/>
</dbReference>
<feature type="binding site" evidence="10">
    <location>
        <position position="304"/>
    </location>
    <ligand>
        <name>Zn(2+)</name>
        <dbReference type="ChEBI" id="CHEBI:29105"/>
        <label>2</label>
        <note>catalytic</note>
    </ligand>
</feature>
<feature type="binding site" evidence="10">
    <location>
        <position position="233"/>
    </location>
    <ligand>
        <name>Ca(2+)</name>
        <dbReference type="ChEBI" id="CHEBI:29108"/>
        <label>2</label>
    </ligand>
</feature>
<name>A0A6A7FZF8_9CRUS</name>
<feature type="binding site" evidence="10">
    <location>
        <position position="247"/>
    </location>
    <ligand>
        <name>Zn(2+)</name>
        <dbReference type="ChEBI" id="CHEBI:29105"/>
        <label>1</label>
    </ligand>
</feature>
<keyword evidence="8" id="KW-0865">Zymogen</keyword>
<feature type="binding site" evidence="10">
    <location>
        <position position="271"/>
    </location>
    <ligand>
        <name>Zn(2+)</name>
        <dbReference type="ChEBI" id="CHEBI:29105"/>
        <label>1</label>
    </ligand>
</feature>
<reference evidence="15" key="1">
    <citation type="submission" date="2017-11" db="EMBL/GenBank/DDBJ databases">
        <title>The sensing device of the deep-sea amphipod.</title>
        <authorList>
            <person name="Kobayashi H."/>
            <person name="Nagahama T."/>
            <person name="Arai W."/>
            <person name="Sasagawa Y."/>
            <person name="Umeda M."/>
            <person name="Hayashi T."/>
            <person name="Nikaido I."/>
            <person name="Watanabe H."/>
            <person name="Oguri K."/>
            <person name="Kitazato H."/>
            <person name="Fujioka K."/>
            <person name="Kido Y."/>
            <person name="Takami H."/>
        </authorList>
    </citation>
    <scope>NUCLEOTIDE SEQUENCE</scope>
    <source>
        <tissue evidence="15">Whole body</tissue>
    </source>
</reference>
<dbReference type="SUPFAM" id="SSF50923">
    <property type="entry name" value="Hemopexin-like domain"/>
    <property type="match status" value="1"/>
</dbReference>
<keyword evidence="5" id="KW-0378">Hydrolase</keyword>
<feature type="binding site" evidence="10">
    <location>
        <position position="274"/>
    </location>
    <ligand>
        <name>Ca(2+)</name>
        <dbReference type="ChEBI" id="CHEBI:29108"/>
        <label>1</label>
    </ligand>
</feature>
<feature type="binding site" evidence="10">
    <location>
        <position position="260"/>
    </location>
    <ligand>
        <name>Zn(2+)</name>
        <dbReference type="ChEBI" id="CHEBI:29105"/>
        <label>1</label>
    </ligand>
</feature>
<organism evidence="15">
    <name type="scientific">Hirondellea gigas</name>
    <dbReference type="NCBI Taxonomy" id="1518452"/>
    <lineage>
        <taxon>Eukaryota</taxon>
        <taxon>Metazoa</taxon>
        <taxon>Ecdysozoa</taxon>
        <taxon>Arthropoda</taxon>
        <taxon>Crustacea</taxon>
        <taxon>Multicrustacea</taxon>
        <taxon>Malacostraca</taxon>
        <taxon>Eumalacostraca</taxon>
        <taxon>Peracarida</taxon>
        <taxon>Amphipoda</taxon>
        <taxon>Amphilochidea</taxon>
        <taxon>Lysianassida</taxon>
        <taxon>Lysianassidira</taxon>
        <taxon>Lysianassoidea</taxon>
        <taxon>Lysianassidae</taxon>
        <taxon>Hirondellea</taxon>
    </lineage>
</organism>
<dbReference type="PROSITE" id="PS51642">
    <property type="entry name" value="HEMOPEXIN_2"/>
    <property type="match status" value="2"/>
</dbReference>
<keyword evidence="13" id="KW-1133">Transmembrane helix</keyword>